<reference evidence="1 2" key="2">
    <citation type="journal article" date="2022" name="Mol. Ecol. Resour.">
        <title>The genomes of chicory, endive, great burdock and yacon provide insights into Asteraceae paleo-polyploidization history and plant inulin production.</title>
        <authorList>
            <person name="Fan W."/>
            <person name="Wang S."/>
            <person name="Wang H."/>
            <person name="Wang A."/>
            <person name="Jiang F."/>
            <person name="Liu H."/>
            <person name="Zhao H."/>
            <person name="Xu D."/>
            <person name="Zhang Y."/>
        </authorList>
    </citation>
    <scope>NUCLEOTIDE SEQUENCE [LARGE SCALE GENOMIC DNA]</scope>
    <source>
        <strain evidence="2">cv. Punajuju</strain>
        <tissue evidence="1">Leaves</tissue>
    </source>
</reference>
<proteinExistence type="predicted"/>
<evidence type="ECO:0000313" key="1">
    <source>
        <dbReference type="EMBL" id="KAI3740877.1"/>
    </source>
</evidence>
<accession>A0ACB9D3L9</accession>
<reference evidence="2" key="1">
    <citation type="journal article" date="2022" name="Mol. Ecol. Resour.">
        <title>The genomes of chicory, endive, great burdock and yacon provide insights into Asteraceae palaeo-polyploidization history and plant inulin production.</title>
        <authorList>
            <person name="Fan W."/>
            <person name="Wang S."/>
            <person name="Wang H."/>
            <person name="Wang A."/>
            <person name="Jiang F."/>
            <person name="Liu H."/>
            <person name="Zhao H."/>
            <person name="Xu D."/>
            <person name="Zhang Y."/>
        </authorList>
    </citation>
    <scope>NUCLEOTIDE SEQUENCE [LARGE SCALE GENOMIC DNA]</scope>
    <source>
        <strain evidence="2">cv. Punajuju</strain>
    </source>
</reference>
<gene>
    <name evidence="1" type="ORF">L2E82_31352</name>
</gene>
<name>A0ACB9D3L9_CICIN</name>
<dbReference type="Proteomes" id="UP001055811">
    <property type="component" value="Linkage Group LG05"/>
</dbReference>
<dbReference type="EMBL" id="CM042013">
    <property type="protein sequence ID" value="KAI3740877.1"/>
    <property type="molecule type" value="Genomic_DNA"/>
</dbReference>
<organism evidence="1 2">
    <name type="scientific">Cichorium intybus</name>
    <name type="common">Chicory</name>
    <dbReference type="NCBI Taxonomy" id="13427"/>
    <lineage>
        <taxon>Eukaryota</taxon>
        <taxon>Viridiplantae</taxon>
        <taxon>Streptophyta</taxon>
        <taxon>Embryophyta</taxon>
        <taxon>Tracheophyta</taxon>
        <taxon>Spermatophyta</taxon>
        <taxon>Magnoliopsida</taxon>
        <taxon>eudicotyledons</taxon>
        <taxon>Gunneridae</taxon>
        <taxon>Pentapetalae</taxon>
        <taxon>asterids</taxon>
        <taxon>campanulids</taxon>
        <taxon>Asterales</taxon>
        <taxon>Asteraceae</taxon>
        <taxon>Cichorioideae</taxon>
        <taxon>Cichorieae</taxon>
        <taxon>Cichoriinae</taxon>
        <taxon>Cichorium</taxon>
    </lineage>
</organism>
<keyword evidence="2" id="KW-1185">Reference proteome</keyword>
<sequence length="99" mass="10565">MAEWLKAPVLKTEEELPIPNQPVATTAALVSAQTPTVSLNQLLNVISSLSSTVLTLTSKHDHIDGELVVIKVVVLPSFCIAINLPPAPPTDDHHDLDPS</sequence>
<protein>
    <submittedName>
        <fullName evidence="1">Uncharacterized protein</fullName>
    </submittedName>
</protein>
<comment type="caution">
    <text evidence="1">The sequence shown here is derived from an EMBL/GenBank/DDBJ whole genome shotgun (WGS) entry which is preliminary data.</text>
</comment>
<evidence type="ECO:0000313" key="2">
    <source>
        <dbReference type="Proteomes" id="UP001055811"/>
    </source>
</evidence>